<dbReference type="RefSeq" id="WP_073076990.1">
    <property type="nucleotide sequence ID" value="NZ_FRBL01000001.1"/>
</dbReference>
<dbReference type="AlphaFoldDB" id="A0A1M6V8A2"/>
<dbReference type="PROSITE" id="PS51257">
    <property type="entry name" value="PROKAR_LIPOPROTEIN"/>
    <property type="match status" value="1"/>
</dbReference>
<gene>
    <name evidence="1" type="ORF">SAMN05444266_101104</name>
</gene>
<organism evidence="1 2">
    <name type="scientific">Chitinophaga jiangningensis</name>
    <dbReference type="NCBI Taxonomy" id="1419482"/>
    <lineage>
        <taxon>Bacteria</taxon>
        <taxon>Pseudomonadati</taxon>
        <taxon>Bacteroidota</taxon>
        <taxon>Chitinophagia</taxon>
        <taxon>Chitinophagales</taxon>
        <taxon>Chitinophagaceae</taxon>
        <taxon>Chitinophaga</taxon>
    </lineage>
</organism>
<keyword evidence="2" id="KW-1185">Reference proteome</keyword>
<protein>
    <recommendedName>
        <fullName evidence="3">Lipoprotein</fullName>
    </recommendedName>
</protein>
<dbReference type="STRING" id="1419482.SAMN05444266_101104"/>
<dbReference type="OrthoDB" id="677419at2"/>
<sequence>MKKLLVFLLVSIGACKQASQSHCKSSYTIDIWDFNSSMAYSTHYRITNDSLLLCFLDGLEDKKDTVLLSRILSAVQRDSICNYLSQMHLDSFKSTYINPYAEDGDQKELKFRYGNIDKKITVSNVYMKSLGDLYDMLNRVIADRKYRIRFRRENIDFQLDN</sequence>
<evidence type="ECO:0000313" key="2">
    <source>
        <dbReference type="Proteomes" id="UP000184420"/>
    </source>
</evidence>
<dbReference type="EMBL" id="FRBL01000001">
    <property type="protein sequence ID" value="SHK77710.1"/>
    <property type="molecule type" value="Genomic_DNA"/>
</dbReference>
<proteinExistence type="predicted"/>
<evidence type="ECO:0000313" key="1">
    <source>
        <dbReference type="EMBL" id="SHK77710.1"/>
    </source>
</evidence>
<name>A0A1M6V8A2_9BACT</name>
<dbReference type="Proteomes" id="UP000184420">
    <property type="component" value="Unassembled WGS sequence"/>
</dbReference>
<evidence type="ECO:0008006" key="3">
    <source>
        <dbReference type="Google" id="ProtNLM"/>
    </source>
</evidence>
<reference evidence="1 2" key="1">
    <citation type="submission" date="2016-11" db="EMBL/GenBank/DDBJ databases">
        <authorList>
            <person name="Jaros S."/>
            <person name="Januszkiewicz K."/>
            <person name="Wedrychowicz H."/>
        </authorList>
    </citation>
    <scope>NUCLEOTIDE SEQUENCE [LARGE SCALE GENOMIC DNA]</scope>
    <source>
        <strain evidence="1 2">DSM 27406</strain>
    </source>
</reference>
<accession>A0A1M6V8A2</accession>